<gene>
    <name evidence="8" type="primary">rpl23</name>
</gene>
<dbReference type="GO" id="GO:0003735">
    <property type="term" value="F:structural constituent of ribosome"/>
    <property type="evidence" value="ECO:0007669"/>
    <property type="project" value="InterPro"/>
</dbReference>
<dbReference type="GO" id="GO:0005840">
    <property type="term" value="C:ribosome"/>
    <property type="evidence" value="ECO:0007669"/>
    <property type="project" value="UniProtKB-KW"/>
</dbReference>
<evidence type="ECO:0000256" key="4">
    <source>
        <dbReference type="ARBA" id="ARBA00022980"/>
    </source>
</evidence>
<evidence type="ECO:0000256" key="5">
    <source>
        <dbReference type="ARBA" id="ARBA00023274"/>
    </source>
</evidence>
<proteinExistence type="inferred from homology"/>
<geneLocation type="plastid" evidence="8"/>
<evidence type="ECO:0000256" key="3">
    <source>
        <dbReference type="ARBA" id="ARBA00022884"/>
    </source>
</evidence>
<organism evidence="8">
    <name type="scientific">Pterothamnion crispum</name>
    <dbReference type="NCBI Taxonomy" id="1550583"/>
    <lineage>
        <taxon>Eukaryota</taxon>
        <taxon>Rhodophyta</taxon>
        <taxon>Florideophyceae</taxon>
        <taxon>Rhodymeniophycidae</taxon>
        <taxon>Ceramiales</taxon>
        <taxon>Ceramiaceae</taxon>
        <taxon>Pterothamnion</taxon>
    </lineage>
</organism>
<dbReference type="GO" id="GO:0019843">
    <property type="term" value="F:rRNA binding"/>
    <property type="evidence" value="ECO:0007669"/>
    <property type="project" value="UniProtKB-KW"/>
</dbReference>
<dbReference type="PANTHER" id="PTHR11620">
    <property type="entry name" value="60S RIBOSOMAL PROTEIN L23A"/>
    <property type="match status" value="1"/>
</dbReference>
<dbReference type="InterPro" id="IPR012677">
    <property type="entry name" value="Nucleotide-bd_a/b_plait_sf"/>
</dbReference>
<keyword evidence="5" id="KW-0687">Ribonucleoprotein</keyword>
<reference evidence="8" key="1">
    <citation type="journal article" date="2019" name="Mol. Phylogenet. Evol.">
        <title>Morphological evolution and classification of the red algal order Ceramiales inferred using plastid phylogenomics.</title>
        <authorList>
            <person name="Diaz-Tapia P."/>
            <person name="Pasella M.M."/>
            <person name="Verbruggen H."/>
            <person name="Maggs C.A."/>
        </authorList>
    </citation>
    <scope>NUCLEOTIDE SEQUENCE</scope>
    <source>
        <strain evidence="8">29588_5</strain>
    </source>
</reference>
<keyword evidence="3" id="KW-0694">RNA-binding</keyword>
<dbReference type="Pfam" id="PF00276">
    <property type="entry name" value="Ribosomal_L23"/>
    <property type="match status" value="1"/>
</dbReference>
<dbReference type="GO" id="GO:1990904">
    <property type="term" value="C:ribonucleoprotein complex"/>
    <property type="evidence" value="ECO:0007669"/>
    <property type="project" value="UniProtKB-KW"/>
</dbReference>
<comment type="similarity">
    <text evidence="1">Belongs to the universal ribosomal protein uL23 family.</text>
</comment>
<protein>
    <recommendedName>
        <fullName evidence="6">Large ribosomal subunit protein uL23c</fullName>
    </recommendedName>
    <alternativeName>
        <fullName evidence="7">50S ribosomal protein L23, chloroplastic</fullName>
    </alternativeName>
</protein>
<keyword evidence="4 8" id="KW-0689">Ribosomal protein</keyword>
<dbReference type="FunFam" id="3.30.70.330:FF:000001">
    <property type="entry name" value="50S ribosomal protein L23"/>
    <property type="match status" value="1"/>
</dbReference>
<evidence type="ECO:0000256" key="1">
    <source>
        <dbReference type="ARBA" id="ARBA00006700"/>
    </source>
</evidence>
<evidence type="ECO:0000313" key="8">
    <source>
        <dbReference type="EMBL" id="QCI08266.1"/>
    </source>
</evidence>
<dbReference type="GO" id="GO:0006412">
    <property type="term" value="P:translation"/>
    <property type="evidence" value="ECO:0007669"/>
    <property type="project" value="InterPro"/>
</dbReference>
<reference evidence="8" key="2">
    <citation type="submission" date="2019-04" db="EMBL/GenBank/DDBJ databases">
        <authorList>
            <person name="Pasella M."/>
        </authorList>
    </citation>
    <scope>NUCLEOTIDE SEQUENCE</scope>
    <source>
        <strain evidence="8">29588_5</strain>
    </source>
</reference>
<dbReference type="SUPFAM" id="SSF54189">
    <property type="entry name" value="Ribosomal proteins S24e, L23 and L15e"/>
    <property type="match status" value="1"/>
</dbReference>
<dbReference type="HAMAP" id="MF_01369_B">
    <property type="entry name" value="Ribosomal_uL23_B"/>
    <property type="match status" value="1"/>
</dbReference>
<evidence type="ECO:0000256" key="6">
    <source>
        <dbReference type="ARBA" id="ARBA00035287"/>
    </source>
</evidence>
<dbReference type="InterPro" id="IPR013025">
    <property type="entry name" value="Ribosomal_uL23-like"/>
</dbReference>
<dbReference type="Gene3D" id="3.30.70.330">
    <property type="match status" value="1"/>
</dbReference>
<evidence type="ECO:0000256" key="7">
    <source>
        <dbReference type="ARBA" id="ARBA00035366"/>
    </source>
</evidence>
<evidence type="ECO:0000256" key="2">
    <source>
        <dbReference type="ARBA" id="ARBA00022730"/>
    </source>
</evidence>
<sequence>MIQQAINSRELLDIIKYPIITDKTTQYLEDNKYCFAVIPNANKTKIKQAIEYIFQVKVIKINTLNTPPKTRKIGKFMGKIKNYKKAIVELDSQYKINLFQDN</sequence>
<keyword evidence="8" id="KW-0934">Plastid</keyword>
<dbReference type="NCBIfam" id="NF004363">
    <property type="entry name" value="PRK05738.2-4"/>
    <property type="match status" value="1"/>
</dbReference>
<keyword evidence="2" id="KW-0699">rRNA-binding</keyword>
<accession>A0A4D6WXZ8</accession>
<dbReference type="AlphaFoldDB" id="A0A4D6WXZ8"/>
<name>A0A4D6WXZ8_9FLOR</name>
<dbReference type="EMBL" id="MK814723">
    <property type="protein sequence ID" value="QCI08266.1"/>
    <property type="molecule type" value="Genomic_DNA"/>
</dbReference>
<dbReference type="InterPro" id="IPR012678">
    <property type="entry name" value="Ribosomal_uL23/eL15/eS24_sf"/>
</dbReference>